<dbReference type="AlphaFoldDB" id="A0A0C2SDI7"/>
<dbReference type="Gene3D" id="3.30.460.10">
    <property type="entry name" value="Beta Polymerase, domain 2"/>
    <property type="match status" value="1"/>
</dbReference>
<dbReference type="EMBL" id="SXFB01000008">
    <property type="protein sequence ID" value="NFV26783.1"/>
    <property type="molecule type" value="Genomic_DNA"/>
</dbReference>
<comment type="pathway">
    <text evidence="1">Purine metabolism; ppGpp biosynthesis; ppGpp from GTP: step 1/2.</text>
</comment>
<dbReference type="Gene3D" id="1.10.287.860">
    <property type="entry name" value="Nucleotidyltransferase"/>
    <property type="match status" value="1"/>
</dbReference>
<protein>
    <submittedName>
        <fullName evidence="6">GTP pyrophosphokinase family protein</fullName>
    </submittedName>
</protein>
<dbReference type="CDD" id="cd05399">
    <property type="entry name" value="NT_Rel-Spo_like"/>
    <property type="match status" value="1"/>
</dbReference>
<dbReference type="GO" id="GO:0016301">
    <property type="term" value="F:kinase activity"/>
    <property type="evidence" value="ECO:0007669"/>
    <property type="project" value="UniProtKB-KW"/>
</dbReference>
<dbReference type="SUPFAM" id="SSF81301">
    <property type="entry name" value="Nucleotidyltransferase"/>
    <property type="match status" value="1"/>
</dbReference>
<dbReference type="Proteomes" id="UP000472355">
    <property type="component" value="Unassembled WGS sequence"/>
</dbReference>
<reference evidence="8 9" key="2">
    <citation type="submission" date="2019-04" db="EMBL/GenBank/DDBJ databases">
        <title>Genome sequencing of Clostridium botulinum Groups I-IV and Clostridium butyricum.</title>
        <authorList>
            <person name="Brunt J."/>
            <person name="Van Vliet A.H.M."/>
            <person name="Stringer S.C."/>
            <person name="Carter A.T."/>
            <person name="Peck M.W."/>
        </authorList>
    </citation>
    <scope>NUCLEOTIDE SEQUENCE [LARGE SCALE GENOMIC DNA]</scope>
    <source>
        <strain evidence="4 9">1605</strain>
        <strain evidence="6 10">BL81</strain>
        <strain evidence="5 8">CB-K-33E</strain>
    </source>
</reference>
<dbReference type="UniPathway" id="UPA00908">
    <property type="reaction ID" value="UER00884"/>
</dbReference>
<evidence type="ECO:0000313" key="4">
    <source>
        <dbReference type="EMBL" id="NFF88987.1"/>
    </source>
</evidence>
<sequence>MNDLKESDKIFFDCGNVTISTENVEEKLDEVQEILMIYSSAIKEIKTKLDILDFEFKIRRKRNPIEYMKSRVKSPRSILEKLKRRGFDISIKSARENLNDIAGVRVICSFVSDIYEIANMLKSQNDIRLVEEKDYIKNPKENGYRSLHMVLEVPIYFSDHIENVKVEVQIRTIAMDFWASLEHKLYYKKGEDTPKHIRADLKECADIISATDLKMQKIQEEVEKL</sequence>
<evidence type="ECO:0000313" key="8">
    <source>
        <dbReference type="Proteomes" id="UP000473681"/>
    </source>
</evidence>
<dbReference type="PANTHER" id="PTHR47837:SF2">
    <property type="entry name" value="GTP PYROPHOSPHOKINASE YWAC"/>
    <property type="match status" value="1"/>
</dbReference>
<evidence type="ECO:0000313" key="3">
    <source>
        <dbReference type="EMBL" id="NFA44357.1"/>
    </source>
</evidence>
<evidence type="ECO:0000313" key="7">
    <source>
        <dbReference type="Proteomes" id="UP000472355"/>
    </source>
</evidence>
<dbReference type="Proteomes" id="UP000473681">
    <property type="component" value="Unassembled WGS sequence"/>
</dbReference>
<dbReference type="Proteomes" id="UP000476820">
    <property type="component" value="Unassembled WGS sequence"/>
</dbReference>
<feature type="domain" description="RelA/SpoT" evidence="2">
    <location>
        <begin position="70"/>
        <end position="193"/>
    </location>
</feature>
<keyword evidence="6" id="KW-0418">Kinase</keyword>
<proteinExistence type="predicted"/>
<dbReference type="EMBL" id="SGKU01000075">
    <property type="protein sequence ID" value="NFA44357.1"/>
    <property type="molecule type" value="Genomic_DNA"/>
</dbReference>
<dbReference type="InterPro" id="IPR007685">
    <property type="entry name" value="RelA_SpoT"/>
</dbReference>
<dbReference type="RefSeq" id="WP_003369080.1">
    <property type="nucleotide sequence ID" value="NZ_CP010520.1"/>
</dbReference>
<dbReference type="EMBL" id="SWVK01000014">
    <property type="protein sequence ID" value="NFN35666.1"/>
    <property type="molecule type" value="Genomic_DNA"/>
</dbReference>
<evidence type="ECO:0000313" key="10">
    <source>
        <dbReference type="Proteomes" id="UP000486903"/>
    </source>
</evidence>
<comment type="caution">
    <text evidence="6">The sequence shown here is derived from an EMBL/GenBank/DDBJ whole genome shotgun (WGS) entry which is preliminary data.</text>
</comment>
<evidence type="ECO:0000256" key="1">
    <source>
        <dbReference type="ARBA" id="ARBA00004976"/>
    </source>
</evidence>
<dbReference type="EMBL" id="SWOV01000046">
    <property type="protein sequence ID" value="NFF88987.1"/>
    <property type="molecule type" value="Genomic_DNA"/>
</dbReference>
<organism evidence="6 10">
    <name type="scientific">Clostridium botulinum</name>
    <dbReference type="NCBI Taxonomy" id="1491"/>
    <lineage>
        <taxon>Bacteria</taxon>
        <taxon>Bacillati</taxon>
        <taxon>Bacillota</taxon>
        <taxon>Clostridia</taxon>
        <taxon>Eubacteriales</taxon>
        <taxon>Clostridiaceae</taxon>
        <taxon>Clostridium</taxon>
    </lineage>
</organism>
<dbReference type="OrthoDB" id="9789634at2"/>
<dbReference type="Pfam" id="PF04607">
    <property type="entry name" value="RelA_SpoT"/>
    <property type="match status" value="1"/>
</dbReference>
<name>A0A0C2SDI7_CLOBO</name>
<evidence type="ECO:0000313" key="5">
    <source>
        <dbReference type="EMBL" id="NFN35666.1"/>
    </source>
</evidence>
<dbReference type="InterPro" id="IPR043519">
    <property type="entry name" value="NT_sf"/>
</dbReference>
<evidence type="ECO:0000259" key="2">
    <source>
        <dbReference type="SMART" id="SM00954"/>
    </source>
</evidence>
<dbReference type="PANTHER" id="PTHR47837">
    <property type="entry name" value="GTP PYROPHOSPHOKINASE YJBM"/>
    <property type="match status" value="1"/>
</dbReference>
<evidence type="ECO:0000313" key="9">
    <source>
        <dbReference type="Proteomes" id="UP000476820"/>
    </source>
</evidence>
<evidence type="ECO:0000313" key="6">
    <source>
        <dbReference type="EMBL" id="NFV26783.1"/>
    </source>
</evidence>
<gene>
    <name evidence="3" type="ORF">EXM65_17775</name>
    <name evidence="4" type="ORF">FC774_14125</name>
    <name evidence="5" type="ORF">FDB51_11135</name>
    <name evidence="6" type="ORF">FDG31_11490</name>
</gene>
<dbReference type="SMART" id="SM00954">
    <property type="entry name" value="RelA_SpoT"/>
    <property type="match status" value="1"/>
</dbReference>
<dbReference type="Proteomes" id="UP000486903">
    <property type="component" value="Unassembled WGS sequence"/>
</dbReference>
<reference evidence="3 7" key="1">
    <citation type="submission" date="2019-02" db="EMBL/GenBank/DDBJ databases">
        <title>Genome sequencing of Clostridium botulinum clinical isolates.</title>
        <authorList>
            <person name="Brunt J."/>
            <person name="Van Vliet A.H.M."/>
            <person name="Stringer S.C."/>
            <person name="Grant K.A."/>
            <person name="Carter A.C."/>
            <person name="Peck M.W."/>
        </authorList>
    </citation>
    <scope>NUCLEOTIDE SEQUENCE [LARGE SCALE GENOMIC DNA]</scope>
    <source>
        <strain evidence="3 7">H113700579</strain>
    </source>
</reference>
<keyword evidence="6" id="KW-0808">Transferase</keyword>
<dbReference type="InterPro" id="IPR052366">
    <property type="entry name" value="GTP_Pyrophosphokinase"/>
</dbReference>
<dbReference type="GO" id="GO:0015970">
    <property type="term" value="P:guanosine tetraphosphate biosynthetic process"/>
    <property type="evidence" value="ECO:0007669"/>
    <property type="project" value="UniProtKB-UniPathway"/>
</dbReference>
<accession>A0A0C2SDI7</accession>